<evidence type="ECO:0000313" key="2">
    <source>
        <dbReference type="Proteomes" id="UP000199409"/>
    </source>
</evidence>
<dbReference type="EMBL" id="FNQN01000003">
    <property type="protein sequence ID" value="SEA10956.1"/>
    <property type="molecule type" value="Genomic_DNA"/>
</dbReference>
<evidence type="ECO:0000313" key="1">
    <source>
        <dbReference type="EMBL" id="SEA10956.1"/>
    </source>
</evidence>
<evidence type="ECO:0008006" key="3">
    <source>
        <dbReference type="Google" id="ProtNLM"/>
    </source>
</evidence>
<proteinExistence type="predicted"/>
<dbReference type="AlphaFoldDB" id="A0A1H3YHC0"/>
<gene>
    <name evidence="1" type="ORF">SAMN05660420_01241</name>
</gene>
<protein>
    <recommendedName>
        <fullName evidence="3">Transposase</fullName>
    </recommendedName>
</protein>
<organism evidence="1 2">
    <name type="scientific">Desulfuromusa kysingii</name>
    <dbReference type="NCBI Taxonomy" id="37625"/>
    <lineage>
        <taxon>Bacteria</taxon>
        <taxon>Pseudomonadati</taxon>
        <taxon>Thermodesulfobacteriota</taxon>
        <taxon>Desulfuromonadia</taxon>
        <taxon>Desulfuromonadales</taxon>
        <taxon>Geopsychrobacteraceae</taxon>
        <taxon>Desulfuromusa</taxon>
    </lineage>
</organism>
<accession>A0A1H3YHC0</accession>
<reference evidence="1 2" key="1">
    <citation type="submission" date="2016-10" db="EMBL/GenBank/DDBJ databases">
        <authorList>
            <person name="de Groot N.N."/>
        </authorList>
    </citation>
    <scope>NUCLEOTIDE SEQUENCE [LARGE SCALE GENOMIC DNA]</scope>
    <source>
        <strain evidence="1 2">DSM 7343</strain>
    </source>
</reference>
<dbReference type="Proteomes" id="UP000199409">
    <property type="component" value="Unassembled WGS sequence"/>
</dbReference>
<keyword evidence="2" id="KW-1185">Reference proteome</keyword>
<dbReference type="STRING" id="37625.SAMN05660420_01241"/>
<sequence>MISDTNMRAIVRHKMEVFMSRKGRSFSPEFKLEAASLVVEQG</sequence>
<name>A0A1H3YHC0_9BACT</name>